<protein>
    <submittedName>
        <fullName evidence="3">Uncharacterized protein</fullName>
    </submittedName>
</protein>
<keyword evidence="2" id="KW-0802">TPR repeat</keyword>
<name>A0A2T7BNC6_9BACT</name>
<organism evidence="3 4">
    <name type="scientific">Chitinophaga parva</name>
    <dbReference type="NCBI Taxonomy" id="2169414"/>
    <lineage>
        <taxon>Bacteria</taxon>
        <taxon>Pseudomonadati</taxon>
        <taxon>Bacteroidota</taxon>
        <taxon>Chitinophagia</taxon>
        <taxon>Chitinophagales</taxon>
        <taxon>Chitinophagaceae</taxon>
        <taxon>Chitinophaga</taxon>
    </lineage>
</organism>
<dbReference type="PANTHER" id="PTHR44858">
    <property type="entry name" value="TETRATRICOPEPTIDE REPEAT PROTEIN 6"/>
    <property type="match status" value="1"/>
</dbReference>
<dbReference type="SMART" id="SM00028">
    <property type="entry name" value="TPR"/>
    <property type="match status" value="4"/>
</dbReference>
<comment type="caution">
    <text evidence="3">The sequence shown here is derived from an EMBL/GenBank/DDBJ whole genome shotgun (WGS) entry which is preliminary data.</text>
</comment>
<proteinExistence type="predicted"/>
<dbReference type="InterPro" id="IPR019734">
    <property type="entry name" value="TPR_rpt"/>
</dbReference>
<dbReference type="InterPro" id="IPR050498">
    <property type="entry name" value="Ycf3"/>
</dbReference>
<reference evidence="3 4" key="1">
    <citation type="submission" date="2018-04" db="EMBL/GenBank/DDBJ databases">
        <title>Chitinophaga fuyangensis sp. nov., isolated from soil in a chemical factory.</title>
        <authorList>
            <person name="Chen K."/>
        </authorList>
    </citation>
    <scope>NUCLEOTIDE SEQUENCE [LARGE SCALE GENOMIC DNA]</scope>
    <source>
        <strain evidence="3 4">LY-1</strain>
    </source>
</reference>
<keyword evidence="1" id="KW-0677">Repeat</keyword>
<dbReference type="SUPFAM" id="SSF48452">
    <property type="entry name" value="TPR-like"/>
    <property type="match status" value="3"/>
</dbReference>
<dbReference type="PANTHER" id="PTHR44858:SF1">
    <property type="entry name" value="UDP-N-ACETYLGLUCOSAMINE--PEPTIDE N-ACETYLGLUCOSAMINYLTRANSFERASE SPINDLY-RELATED"/>
    <property type="match status" value="1"/>
</dbReference>
<dbReference type="Pfam" id="PF13432">
    <property type="entry name" value="TPR_16"/>
    <property type="match status" value="1"/>
</dbReference>
<dbReference type="EMBL" id="QCYK01000001">
    <property type="protein sequence ID" value="PUZ29172.1"/>
    <property type="molecule type" value="Genomic_DNA"/>
</dbReference>
<dbReference type="Proteomes" id="UP000244450">
    <property type="component" value="Unassembled WGS sequence"/>
</dbReference>
<dbReference type="Gene3D" id="1.25.40.10">
    <property type="entry name" value="Tetratricopeptide repeat domain"/>
    <property type="match status" value="3"/>
</dbReference>
<evidence type="ECO:0000313" key="3">
    <source>
        <dbReference type="EMBL" id="PUZ29172.1"/>
    </source>
</evidence>
<evidence type="ECO:0000313" key="4">
    <source>
        <dbReference type="Proteomes" id="UP000244450"/>
    </source>
</evidence>
<dbReference type="AlphaFoldDB" id="A0A2T7BNC6"/>
<evidence type="ECO:0000256" key="2">
    <source>
        <dbReference type="ARBA" id="ARBA00022803"/>
    </source>
</evidence>
<keyword evidence="4" id="KW-1185">Reference proteome</keyword>
<accession>A0A2T7BNC6</accession>
<sequence length="565" mass="62532">MLLAAGSVKAQTVEDGLKDLYYQKYSSANQDFQKVIAAKPTEERAYYYQGIAQLGLGDNAGAAATFQKGLAAVPNSPLLTAGLGRIDLLNGNVDAAKQKFEAANAATRGLNPDVARAIADANSEIKGGDRGYAASVMEKLLNNEDGRKKKEMVTPTAADYIELGDAYRALGGENGGKALTAYDKALELDPNNAEAVTKEGMLNYNARLKEQAVSDWAKATNMDPKYGPAFYQLFQFYVTPKKDQLSWENAAKYLQSYIAVADPADKNESTYNQAAIAFYQKNYDQAISTAQAGLANANPAYKGKLTRLMGDAYLQKGDSATARKTMDQYVQSVGGDSKLEPNDFKLLAAIYAKVKGVDSADNAKIDSLASVYEEKYALSDTTKDAERYRSVAEAFKNMRDYKKSAEWYGKLVSDFSDEQNPSKIQDFFWKGTMEMYSQQYVAADSTFSQFIAKYPQQEILGTYWKGRANMAQDPEAKEGKAVEIFKHWAEIGGEEKTKAKDKMYPYQYLMIYYYNKEDKDNLKMYEDKVLSIDPGNATVKQIQDNIESVERSKAAANKPAAKPHK</sequence>
<evidence type="ECO:0000256" key="1">
    <source>
        <dbReference type="ARBA" id="ARBA00022737"/>
    </source>
</evidence>
<dbReference type="InterPro" id="IPR011990">
    <property type="entry name" value="TPR-like_helical_dom_sf"/>
</dbReference>
<gene>
    <name evidence="3" type="ORF">DCC81_06830</name>
</gene>